<keyword evidence="2" id="KW-0472">Membrane</keyword>
<dbReference type="AlphaFoldDB" id="W0TB72"/>
<reference evidence="3 4" key="1">
    <citation type="journal article" date="2015" name="Biotechnol. Biofuels">
        <title>Genetic basis of the highly efficient yeast Kluyveromyces marxianus: complete genome sequence and transcriptome analyses.</title>
        <authorList>
            <person name="Lertwattanasakul N."/>
            <person name="Kosaka T."/>
            <person name="Hosoyama A."/>
            <person name="Suzuki Y."/>
            <person name="Rodrussamee N."/>
            <person name="Matsutani M."/>
            <person name="Murata M."/>
            <person name="Fujimoto N."/>
            <person name="Suprayogi"/>
            <person name="Tsuchikane K."/>
            <person name="Limtong S."/>
            <person name="Fujita N."/>
            <person name="Yamada M."/>
        </authorList>
    </citation>
    <scope>NUCLEOTIDE SEQUENCE [LARGE SCALE GENOMIC DNA]</scope>
    <source>
        <strain evidence="4">DMKU3-1042 / BCC 29191 / NBRC 104275</strain>
    </source>
</reference>
<protein>
    <submittedName>
        <fullName evidence="3">Uncharacterized membrane protein YLR326W</fullName>
    </submittedName>
</protein>
<dbReference type="Proteomes" id="UP000065495">
    <property type="component" value="Chromosome 4"/>
</dbReference>
<sequence length="219" mass="24678">MGGIVSGMVQSTATDFGTDYAMEKYEEFMGTKFQPVKDPYYVEMSDGKRVRRRLPAYCTKQETKTWKRLQNRAWYDDRCFLGCGYLWIDWGIGWATVLSLIPVIGPVLMYLVHSSTIEYARKRYELPESLVLKMHGNIMFDLLISLPPVIGTLFAWMSQCSTRNAAMVYNYVCKASWAREQAQREQGIHPQGPSEHTAPLPGQGAGPAAATTTTKTGLN</sequence>
<organism evidence="3 4">
    <name type="scientific">Kluyveromyces marxianus (strain DMKU3-1042 / BCC 29191 / NBRC 104275)</name>
    <name type="common">Yeast</name>
    <name type="synonym">Candida kefyr</name>
    <dbReference type="NCBI Taxonomy" id="1003335"/>
    <lineage>
        <taxon>Eukaryota</taxon>
        <taxon>Fungi</taxon>
        <taxon>Dikarya</taxon>
        <taxon>Ascomycota</taxon>
        <taxon>Saccharomycotina</taxon>
        <taxon>Saccharomycetes</taxon>
        <taxon>Saccharomycetales</taxon>
        <taxon>Saccharomycetaceae</taxon>
        <taxon>Kluyveromyces</taxon>
    </lineage>
</organism>
<keyword evidence="2" id="KW-0812">Transmembrane</keyword>
<name>W0TB72_KLUMD</name>
<dbReference type="GeneID" id="34716038"/>
<accession>W0TB72</accession>
<dbReference type="VEuPathDB" id="FungiDB:KLMA_40042"/>
<dbReference type="KEGG" id="kmx:KLMA_40042"/>
<evidence type="ECO:0000256" key="2">
    <source>
        <dbReference type="SAM" id="Phobius"/>
    </source>
</evidence>
<dbReference type="InterPro" id="IPR025187">
    <property type="entry name" value="DUF4112"/>
</dbReference>
<feature type="transmembrane region" description="Helical" evidence="2">
    <location>
        <begin position="91"/>
        <end position="112"/>
    </location>
</feature>
<dbReference type="Pfam" id="PF13430">
    <property type="entry name" value="DUF4112"/>
    <property type="match status" value="1"/>
</dbReference>
<proteinExistence type="predicted"/>
<dbReference type="EMBL" id="AP012216">
    <property type="protein sequence ID" value="BAO40066.1"/>
    <property type="molecule type" value="Genomic_DNA"/>
</dbReference>
<dbReference type="PANTHER" id="PTHR35519:SF1">
    <property type="entry name" value="YALI0C06193P"/>
    <property type="match status" value="1"/>
</dbReference>
<evidence type="ECO:0000256" key="1">
    <source>
        <dbReference type="SAM" id="MobiDB-lite"/>
    </source>
</evidence>
<dbReference type="RefSeq" id="XP_022675894.1">
    <property type="nucleotide sequence ID" value="XM_022819316.1"/>
</dbReference>
<dbReference type="PANTHER" id="PTHR35519">
    <property type="entry name" value="MEMBRANE PROTEINS"/>
    <property type="match status" value="1"/>
</dbReference>
<keyword evidence="2" id="KW-1133">Transmembrane helix</keyword>
<feature type="region of interest" description="Disordered" evidence="1">
    <location>
        <begin position="183"/>
        <end position="219"/>
    </location>
</feature>
<evidence type="ECO:0000313" key="4">
    <source>
        <dbReference type="Proteomes" id="UP000065495"/>
    </source>
</evidence>
<evidence type="ECO:0000313" key="3">
    <source>
        <dbReference type="EMBL" id="BAO40066.1"/>
    </source>
</evidence>
<dbReference type="OrthoDB" id="2103474at2759"/>
<feature type="compositionally biased region" description="Low complexity" evidence="1">
    <location>
        <begin position="197"/>
        <end position="219"/>
    </location>
</feature>
<gene>
    <name evidence="3" type="ORF">KLMA_40042</name>
</gene>